<protein>
    <submittedName>
        <fullName evidence="1">Uncharacterized protein</fullName>
    </submittedName>
</protein>
<accession>A0A5M3W7U6</accession>
<dbReference type="RefSeq" id="WP_155341160.1">
    <property type="nucleotide sequence ID" value="NZ_BAAABN010000040.1"/>
</dbReference>
<sequence>MPAFLSSLLTKAAVLAVEALVAHLIRVVIQVAVRRLTPQGGFATA</sequence>
<dbReference type="AlphaFoldDB" id="A0A5M3W7U6"/>
<dbReference type="Proteomes" id="UP000334990">
    <property type="component" value="Unassembled WGS sequence"/>
</dbReference>
<name>A0A5M3W7U6_9ACTN</name>
<evidence type="ECO:0000313" key="2">
    <source>
        <dbReference type="Proteomes" id="UP000334990"/>
    </source>
</evidence>
<dbReference type="EMBL" id="BLAD01000093">
    <property type="protein sequence ID" value="GES05125.1"/>
    <property type="molecule type" value="Genomic_DNA"/>
</dbReference>
<evidence type="ECO:0000313" key="1">
    <source>
        <dbReference type="EMBL" id="GES05125.1"/>
    </source>
</evidence>
<proteinExistence type="predicted"/>
<organism evidence="1 2">
    <name type="scientific">Acrocarpospora corrugata</name>
    <dbReference type="NCBI Taxonomy" id="35763"/>
    <lineage>
        <taxon>Bacteria</taxon>
        <taxon>Bacillati</taxon>
        <taxon>Actinomycetota</taxon>
        <taxon>Actinomycetes</taxon>
        <taxon>Streptosporangiales</taxon>
        <taxon>Streptosporangiaceae</taxon>
        <taxon>Acrocarpospora</taxon>
    </lineage>
</organism>
<comment type="caution">
    <text evidence="1">The sequence shown here is derived from an EMBL/GenBank/DDBJ whole genome shotgun (WGS) entry which is preliminary data.</text>
</comment>
<gene>
    <name evidence="1" type="ORF">Acor_71930</name>
</gene>
<reference evidence="1 2" key="1">
    <citation type="submission" date="2019-10" db="EMBL/GenBank/DDBJ databases">
        <title>Whole genome shotgun sequence of Acrocarpospora corrugata NBRC 13972.</title>
        <authorList>
            <person name="Ichikawa N."/>
            <person name="Kimura A."/>
            <person name="Kitahashi Y."/>
            <person name="Komaki H."/>
            <person name="Oguchi A."/>
        </authorList>
    </citation>
    <scope>NUCLEOTIDE SEQUENCE [LARGE SCALE GENOMIC DNA]</scope>
    <source>
        <strain evidence="1 2">NBRC 13972</strain>
    </source>
</reference>
<keyword evidence="2" id="KW-1185">Reference proteome</keyword>